<evidence type="ECO:0000256" key="6">
    <source>
        <dbReference type="ARBA" id="ARBA00023136"/>
    </source>
</evidence>
<dbReference type="KEGG" id="des:DSOUD_2112"/>
<evidence type="ECO:0000256" key="7">
    <source>
        <dbReference type="SAM" id="Phobius"/>
    </source>
</evidence>
<feature type="transmembrane region" description="Helical" evidence="7">
    <location>
        <begin position="74"/>
        <end position="95"/>
    </location>
</feature>
<feature type="transmembrane region" description="Helical" evidence="7">
    <location>
        <begin position="5"/>
        <end position="26"/>
    </location>
</feature>
<dbReference type="InterPro" id="IPR017475">
    <property type="entry name" value="EPS_sugar_tfrase"/>
</dbReference>
<evidence type="ECO:0000256" key="2">
    <source>
        <dbReference type="ARBA" id="ARBA00006464"/>
    </source>
</evidence>
<sequence>MVKTLLILMGGDALMAVLALYLGALLHHGSWIMRDPELAADPSRSLLFVFILLGTTYFCELYSRDQRYRKGEVFKRIAGSLLLAFVVMSALYYLWPQVVPGRTPLLVALLCFGLAQYLWHNRYPLLFKIPGVAQRVLILGVGPLAQQIAAALGSTKHNYVLAGFVQPDGEVASMPRKMLRGSASSLAEIVLNEKIDKIVISLSERRGILPVAALLQCKFNGIEIVDAMSFHEQVAGKLLIKHTTPGWFIFSDGFHITPTIRMAKRALDLSFAAIVSLAALPVIPLVILAIRLDSPGPILFRQSRVGERDNSFLLFKFRTMRPDAEAQTGAVWAQQNDPRVTAVGRFLRKTRLDEIPQLYNVLRGDMSFVGPRPERPEFVANLQESIPYYSKRHCVKPGLTGWAQVNYPYGASEEDALEKLRYDLYYIKHYSLILDLLIVLETVKVVLFGKGGR</sequence>
<evidence type="ECO:0000259" key="8">
    <source>
        <dbReference type="Pfam" id="PF02397"/>
    </source>
</evidence>
<dbReference type="NCBIfam" id="TIGR03013">
    <property type="entry name" value="EpsB_2"/>
    <property type="match status" value="1"/>
</dbReference>
<dbReference type="RefSeq" id="WP_053550931.1">
    <property type="nucleotide sequence ID" value="NZ_CP010802.1"/>
</dbReference>
<dbReference type="STRING" id="1603606.DSOUD_2112"/>
<dbReference type="NCBIfam" id="TIGR03025">
    <property type="entry name" value="EPS_sugtrans"/>
    <property type="match status" value="1"/>
</dbReference>
<protein>
    <submittedName>
        <fullName evidence="9">Glycosyl transferase</fullName>
    </submittedName>
</protein>
<comment type="similarity">
    <text evidence="2">Belongs to the bacterial sugar transferase family.</text>
</comment>
<accession>A0A0M3QFV3</accession>
<evidence type="ECO:0000313" key="9">
    <source>
        <dbReference type="EMBL" id="ALC16879.1"/>
    </source>
</evidence>
<evidence type="ECO:0000256" key="5">
    <source>
        <dbReference type="ARBA" id="ARBA00022989"/>
    </source>
</evidence>
<dbReference type="Pfam" id="PF02397">
    <property type="entry name" value="Bac_transf"/>
    <property type="match status" value="1"/>
</dbReference>
<dbReference type="EMBL" id="CP010802">
    <property type="protein sequence ID" value="ALC16879.1"/>
    <property type="molecule type" value="Genomic_DNA"/>
</dbReference>
<dbReference type="OrthoDB" id="9808602at2"/>
<proteinExistence type="inferred from homology"/>
<evidence type="ECO:0000256" key="4">
    <source>
        <dbReference type="ARBA" id="ARBA00022692"/>
    </source>
</evidence>
<dbReference type="Proteomes" id="UP000057158">
    <property type="component" value="Chromosome"/>
</dbReference>
<keyword evidence="6 7" id="KW-0472">Membrane</keyword>
<dbReference type="AlphaFoldDB" id="A0A0M3QFV3"/>
<keyword evidence="10" id="KW-1185">Reference proteome</keyword>
<dbReference type="GO" id="GO:0089702">
    <property type="term" value="F:undecaprenyl-phosphate glucose phosphotransferase activity"/>
    <property type="evidence" value="ECO:0007669"/>
    <property type="project" value="TreeGrafter"/>
</dbReference>
<dbReference type="Gene3D" id="3.40.50.720">
    <property type="entry name" value="NAD(P)-binding Rossmann-like Domain"/>
    <property type="match status" value="1"/>
</dbReference>
<evidence type="ECO:0000256" key="1">
    <source>
        <dbReference type="ARBA" id="ARBA00004141"/>
    </source>
</evidence>
<feature type="domain" description="Bacterial sugar transferase" evidence="8">
    <location>
        <begin position="264"/>
        <end position="447"/>
    </location>
</feature>
<evidence type="ECO:0000313" key="10">
    <source>
        <dbReference type="Proteomes" id="UP000057158"/>
    </source>
</evidence>
<keyword evidence="4 7" id="KW-0812">Transmembrane</keyword>
<feature type="transmembrane region" description="Helical" evidence="7">
    <location>
        <begin position="46"/>
        <end position="62"/>
    </location>
</feature>
<keyword evidence="3 9" id="KW-0808">Transferase</keyword>
<organism evidence="9 10">
    <name type="scientific">Desulfuromonas soudanensis</name>
    <dbReference type="NCBI Taxonomy" id="1603606"/>
    <lineage>
        <taxon>Bacteria</taxon>
        <taxon>Pseudomonadati</taxon>
        <taxon>Thermodesulfobacteriota</taxon>
        <taxon>Desulfuromonadia</taxon>
        <taxon>Desulfuromonadales</taxon>
        <taxon>Desulfuromonadaceae</taxon>
        <taxon>Desulfuromonas</taxon>
    </lineage>
</organism>
<name>A0A0M3QFV3_9BACT</name>
<gene>
    <name evidence="9" type="ORF">DSOUD_2112</name>
</gene>
<feature type="transmembrane region" description="Helical" evidence="7">
    <location>
        <begin position="269"/>
        <end position="290"/>
    </location>
</feature>
<dbReference type="InterPro" id="IPR017464">
    <property type="entry name" value="Sugar_tfrase_EpsB_2"/>
</dbReference>
<dbReference type="PATRIC" id="fig|1603606.3.peg.2281"/>
<evidence type="ECO:0000256" key="3">
    <source>
        <dbReference type="ARBA" id="ARBA00022679"/>
    </source>
</evidence>
<reference evidence="9 10" key="1">
    <citation type="submission" date="2015-07" db="EMBL/GenBank/DDBJ databases">
        <title>Isolation and Genomic Characterization of a Novel Halophilic Metal-Reducing Deltaproteobacterium from the Deep Subsurface.</title>
        <authorList>
            <person name="Badalamenti J.P."/>
            <person name="Summers Z.M."/>
            <person name="Gralnick J.A."/>
            <person name="Bond D.R."/>
        </authorList>
    </citation>
    <scope>NUCLEOTIDE SEQUENCE [LARGE SCALE GENOMIC DNA]</scope>
    <source>
        <strain evidence="9 10">WTL</strain>
    </source>
</reference>
<dbReference type="GO" id="GO:0016020">
    <property type="term" value="C:membrane"/>
    <property type="evidence" value="ECO:0007669"/>
    <property type="project" value="UniProtKB-SubCell"/>
</dbReference>
<dbReference type="InterPro" id="IPR003362">
    <property type="entry name" value="Bact_transf"/>
</dbReference>
<dbReference type="PANTHER" id="PTHR30576">
    <property type="entry name" value="COLANIC BIOSYNTHESIS UDP-GLUCOSE LIPID CARRIER TRANSFERASE"/>
    <property type="match status" value="1"/>
</dbReference>
<keyword evidence="5 7" id="KW-1133">Transmembrane helix</keyword>
<feature type="transmembrane region" description="Helical" evidence="7">
    <location>
        <begin position="101"/>
        <end position="119"/>
    </location>
</feature>
<comment type="subcellular location">
    <subcellularLocation>
        <location evidence="1">Membrane</location>
        <topology evidence="1">Multi-pass membrane protein</topology>
    </subcellularLocation>
</comment>
<dbReference type="PANTHER" id="PTHR30576:SF21">
    <property type="entry name" value="UDP-GLUCOSE:UNDECAPRENYL-PHOSPHATE GLUCOSE-1-PHOSPHATE TRANSFERASE"/>
    <property type="match status" value="1"/>
</dbReference>
<dbReference type="GO" id="GO:0009242">
    <property type="term" value="P:colanic acid biosynthetic process"/>
    <property type="evidence" value="ECO:0007669"/>
    <property type="project" value="TreeGrafter"/>
</dbReference>